<feature type="transmembrane region" description="Helical" evidence="2">
    <location>
        <begin position="234"/>
        <end position="255"/>
    </location>
</feature>
<feature type="transmembrane region" description="Helical" evidence="2">
    <location>
        <begin position="392"/>
        <end position="409"/>
    </location>
</feature>
<feature type="transmembrane region" description="Helical" evidence="2">
    <location>
        <begin position="1234"/>
        <end position="1252"/>
    </location>
</feature>
<feature type="transmembrane region" description="Helical" evidence="2">
    <location>
        <begin position="655"/>
        <end position="674"/>
    </location>
</feature>
<dbReference type="EMBL" id="JAMXLR010000038">
    <property type="protein sequence ID" value="MCO6044685.1"/>
    <property type="molecule type" value="Genomic_DNA"/>
</dbReference>
<feature type="transmembrane region" description="Helical" evidence="2">
    <location>
        <begin position="1002"/>
        <end position="1022"/>
    </location>
</feature>
<feature type="transmembrane region" description="Helical" evidence="2">
    <location>
        <begin position="1738"/>
        <end position="1758"/>
    </location>
</feature>
<feature type="transmembrane region" description="Helical" evidence="2">
    <location>
        <begin position="925"/>
        <end position="946"/>
    </location>
</feature>
<feature type="transmembrane region" description="Helical" evidence="2">
    <location>
        <begin position="1071"/>
        <end position="1089"/>
    </location>
</feature>
<feature type="transmembrane region" description="Helical" evidence="2">
    <location>
        <begin position="1668"/>
        <end position="1695"/>
    </location>
</feature>
<evidence type="ECO:0000313" key="4">
    <source>
        <dbReference type="Proteomes" id="UP001155241"/>
    </source>
</evidence>
<feature type="transmembrane region" description="Helical" evidence="2">
    <location>
        <begin position="1602"/>
        <end position="1624"/>
    </location>
</feature>
<feature type="transmembrane region" description="Helical" evidence="2">
    <location>
        <begin position="820"/>
        <end position="838"/>
    </location>
</feature>
<feature type="transmembrane region" description="Helical" evidence="2">
    <location>
        <begin position="1342"/>
        <end position="1362"/>
    </location>
</feature>
<feature type="transmembrane region" description="Helical" evidence="2">
    <location>
        <begin position="1874"/>
        <end position="1893"/>
    </location>
</feature>
<feature type="transmembrane region" description="Helical" evidence="2">
    <location>
        <begin position="1139"/>
        <end position="1165"/>
    </location>
</feature>
<evidence type="ECO:0000256" key="2">
    <source>
        <dbReference type="SAM" id="Phobius"/>
    </source>
</evidence>
<protein>
    <submittedName>
        <fullName evidence="3">Uncharacterized protein</fullName>
    </submittedName>
</protein>
<feature type="transmembrane region" description="Helical" evidence="2">
    <location>
        <begin position="173"/>
        <end position="194"/>
    </location>
</feature>
<feature type="transmembrane region" description="Helical" evidence="2">
    <location>
        <begin position="292"/>
        <end position="310"/>
    </location>
</feature>
<dbReference type="RefSeq" id="WP_252852801.1">
    <property type="nucleotide sequence ID" value="NZ_JAMXLR010000038.1"/>
</dbReference>
<feature type="transmembrane region" description="Helical" evidence="2">
    <location>
        <begin position="1794"/>
        <end position="1811"/>
    </location>
</feature>
<feature type="transmembrane region" description="Helical" evidence="2">
    <location>
        <begin position="1546"/>
        <end position="1563"/>
    </location>
</feature>
<feature type="transmembrane region" description="Helical" evidence="2">
    <location>
        <begin position="1707"/>
        <end position="1726"/>
    </location>
</feature>
<feature type="transmembrane region" description="Helical" evidence="2">
    <location>
        <begin position="629"/>
        <end position="649"/>
    </location>
</feature>
<feature type="transmembrane region" description="Helical" evidence="2">
    <location>
        <begin position="1570"/>
        <end position="1590"/>
    </location>
</feature>
<feature type="transmembrane region" description="Helical" evidence="2">
    <location>
        <begin position="1899"/>
        <end position="1920"/>
    </location>
</feature>
<keyword evidence="2" id="KW-0812">Transmembrane</keyword>
<feature type="transmembrane region" description="Helical" evidence="2">
    <location>
        <begin position="1441"/>
        <end position="1462"/>
    </location>
</feature>
<evidence type="ECO:0000256" key="1">
    <source>
        <dbReference type="SAM" id="MobiDB-lite"/>
    </source>
</evidence>
<feature type="compositionally biased region" description="Basic and acidic residues" evidence="1">
    <location>
        <begin position="27"/>
        <end position="36"/>
    </location>
</feature>
<feature type="transmembrane region" description="Helical" evidence="2">
    <location>
        <begin position="1468"/>
        <end position="1487"/>
    </location>
</feature>
<comment type="caution">
    <text evidence="3">The sequence shown here is derived from an EMBL/GenBank/DDBJ whole genome shotgun (WGS) entry which is preliminary data.</text>
</comment>
<feature type="transmembrane region" description="Helical" evidence="2">
    <location>
        <begin position="1770"/>
        <end position="1788"/>
    </location>
</feature>
<feature type="transmembrane region" description="Helical" evidence="2">
    <location>
        <begin position="543"/>
        <end position="561"/>
    </location>
</feature>
<feature type="transmembrane region" description="Helical" evidence="2">
    <location>
        <begin position="1383"/>
        <end position="1403"/>
    </location>
</feature>
<feature type="transmembrane region" description="Helical" evidence="2">
    <location>
        <begin position="518"/>
        <end position="537"/>
    </location>
</feature>
<accession>A0A9X2F9A7</accession>
<sequence>MLFRFRELGILDEDRYDALLQATRGELSQEREHESVKVPTTDSPLQSERLVEVPLIRDEPATAPASPTAPIEVTSNEPATIDQAANLPAPAPSAGLSVGTRAERYAVSRHAAAEVAATAPPPPPKPKRDWGKLFQAFLEKNNIMLGELVGGLLIVTCSIALVISFWAEIASRPLLKFGIFNGVSAALFAAGFYTDRRWKIHTTSHGVLIIAILLVPLNFLAIAAFTASSPPTDLLSLVGEALSLVAFSALTYFAARTVTPQSPLALTLCIMICSLMQLLIRRFAGPDSSLGVLYLLAVVPVGSFALAVLCSVRQSLRGDTSKAEDVVPHFTVLGVGLFATLLPLALLLFRGAEVTGLLQQLSPLLVVLAGPALATAILLWPRLDTEVPALRVAAGSVGALGGVMLLASVRLAWPLPFALIATALANCVLWAVLAWCARIPRLNVLAAVFMTLAWLIGAAIVDQQVSWNVADAQAITNSIFSALGGQRMLPVVAVCCVLGAVCRWMGAKATAIEWGASAATATLVSFLLLMIFGFGRVGDPANTVWYFVFYAVLATTAAWIFDSLPLTRAAVTFVLVAFVQSTVFRYGEGWHDTRAWILAMLLFGTLNIIVSSTAMLWQPVRTKTLRSGFATAGLAAGIVAAALLLFLGWRLDYDSIAIGVAWLALLWLALAWLLRESQLFVAFQVSLAVAVGVMVTSYLAKQSWYAEESTPWFDPWFWQAQGIALAASATIWKTLRIVISRLPQVSRNALNADVSRPPWATFDRFAGGLLFTLTILLASYAVYPGMAQELSPSVEAGARVPVPLSVLELPSVSSHHAGGWGSWLLLTATGVLVGLGCWDRRPSLHIVALYVLGAAACLLGASLFAQQTAAASALRWLLGIYTLLAAITIAARRHLRPRLAAVGVEIDTPPPHFLGASLSQASRTIVVALVAGLYLAIAGFVITSSFRSGPLTPGADRMLLWSGVLAAVGAIVWLVMTLPAVRKNNPSEVEKATYSGVTRIGRHLIGLCLVLPLLIVFAYILASKLTQHPLIGPDPKSWFGDLGNSLLYGGPLAMFAVVLLVFAIREASSRFAFSFGLLVASVATLVYLLELAAAGRSLDAVAWITLAQLNAATMAVVAIGWWLAMVWRYDRHTDTRRNPLLLQVLAGLAVTFSAETLLAGCWGVFVSPTNLTWQASVANTLGLVSVSLATIALWLTTKPSKVAFTTMHVAALSLLVVTLLTNAAVKIDTGNWEAFHTMLVMSAAASWALVVLPTPWRTPLWSTLFAGVTTVISIRELVPGAVTPQWPWWSLFGLVSVYGVLLRIAWVRTARWPIWLASPALAIAAHAWWWNLMPQRGAQVEINFLDLTAIVLAIASIGSVLVELRFTSRLASDPSPRWRLIGFHRFAVWLAIAVVLLGVAIELSKVGSTPGLGTYWWLGLLAIVSVLCAIFTTLWDPCIRWPIVAFYTLSLAAVGKFLGILSLEGDDFTWALAMALGAFVLATSYLWQRRQAIAEFAIRLGAPAHLRERLHSQMWILSANGLAILVVLALVVQIEFTHTMFSQRMTAAYSVLACAVGLAFLAAGRVEPPLRYLAIAMGALFAVAFAWAWIPPGLEVANLHRLVAAGVAIAAMVPLYGTLLVKIWRRSNPWVEAAQASILTLVAVAGVLLVVTLASEVSFFVHGKDAPLVWPAVLAVALAVMALAVSSLAAALIPGRDPLNLSERGRTAYVYAAEAFVGLLFVHIRVTMPWLFASWFAQYWPFVVMFLAFAGVGLSEWFARRQTKVLAEPLNNTGLLLPLLPVIGFWSSGQAGQYSVLLIAVGLLYTTMALMRKAPVLMGLALLAFNGSLWTMLNSVEGLGLLRHPQFWLIPPILCVLIGAELSRRHLSASTLSTVRYICAVMIYASSTADIFINGVGAGLWLPLVLAALSLAGVFAGILLRVRAFLFLGIAFLCVSLFSVVWHAAVELERTWIWWVAGILTGTAIIVLFGLFEKKREQALVLVEQMKRWEP</sequence>
<feature type="transmembrane region" description="Helical" evidence="2">
    <location>
        <begin position="958"/>
        <end position="981"/>
    </location>
</feature>
<dbReference type="Proteomes" id="UP001155241">
    <property type="component" value="Unassembled WGS sequence"/>
</dbReference>
<feature type="transmembrane region" description="Helical" evidence="2">
    <location>
        <begin position="765"/>
        <end position="783"/>
    </location>
</feature>
<feature type="transmembrane region" description="Helical" evidence="2">
    <location>
        <begin position="1845"/>
        <end position="1862"/>
    </location>
</feature>
<feature type="transmembrane region" description="Helical" evidence="2">
    <location>
        <begin position="1514"/>
        <end position="1534"/>
    </location>
</feature>
<feature type="transmembrane region" description="Helical" evidence="2">
    <location>
        <begin position="1101"/>
        <end position="1127"/>
    </location>
</feature>
<feature type="transmembrane region" description="Helical" evidence="2">
    <location>
        <begin position="681"/>
        <end position="700"/>
    </location>
</feature>
<feature type="transmembrane region" description="Helical" evidence="2">
    <location>
        <begin position="262"/>
        <end position="280"/>
    </location>
</feature>
<name>A0A9X2F9A7_9BACT</name>
<feature type="transmembrane region" description="Helical" evidence="2">
    <location>
        <begin position="1042"/>
        <end position="1064"/>
    </location>
</feature>
<keyword evidence="4" id="KW-1185">Reference proteome</keyword>
<evidence type="ECO:0000313" key="3">
    <source>
        <dbReference type="EMBL" id="MCO6044685.1"/>
    </source>
</evidence>
<keyword evidence="2" id="KW-1133">Transmembrane helix</keyword>
<gene>
    <name evidence="3" type="ORF">NG895_12275</name>
</gene>
<feature type="transmembrane region" description="Helical" evidence="2">
    <location>
        <begin position="566"/>
        <end position="584"/>
    </location>
</feature>
<feature type="transmembrane region" description="Helical" evidence="2">
    <location>
        <begin position="1202"/>
        <end position="1222"/>
    </location>
</feature>
<feature type="transmembrane region" description="Helical" evidence="2">
    <location>
        <begin position="1925"/>
        <end position="1946"/>
    </location>
</feature>
<feature type="transmembrane region" description="Helical" evidence="2">
    <location>
        <begin position="206"/>
        <end position="228"/>
    </location>
</feature>
<feature type="transmembrane region" description="Helical" evidence="2">
    <location>
        <begin position="148"/>
        <end position="167"/>
    </location>
</feature>
<feature type="transmembrane region" description="Helical" evidence="2">
    <location>
        <begin position="1636"/>
        <end position="1662"/>
    </location>
</feature>
<feature type="region of interest" description="Disordered" evidence="1">
    <location>
        <begin position="26"/>
        <end position="49"/>
    </location>
</feature>
<feature type="transmembrane region" description="Helical" evidence="2">
    <location>
        <begin position="1288"/>
        <end position="1305"/>
    </location>
</feature>
<feature type="transmembrane region" description="Helical" evidence="2">
    <location>
        <begin position="1415"/>
        <end position="1434"/>
    </location>
</feature>
<organism evidence="3 4">
    <name type="scientific">Aeoliella straminimaris</name>
    <dbReference type="NCBI Taxonomy" id="2954799"/>
    <lineage>
        <taxon>Bacteria</taxon>
        <taxon>Pseudomonadati</taxon>
        <taxon>Planctomycetota</taxon>
        <taxon>Planctomycetia</taxon>
        <taxon>Pirellulales</taxon>
        <taxon>Lacipirellulaceae</taxon>
        <taxon>Aeoliella</taxon>
    </lineage>
</organism>
<feature type="transmembrane region" description="Helical" evidence="2">
    <location>
        <begin position="847"/>
        <end position="867"/>
    </location>
</feature>
<feature type="transmembrane region" description="Helical" evidence="2">
    <location>
        <begin position="1264"/>
        <end position="1282"/>
    </location>
</feature>
<feature type="transmembrane region" description="Helical" evidence="2">
    <location>
        <begin position="1952"/>
        <end position="1972"/>
    </location>
</feature>
<reference evidence="3" key="1">
    <citation type="submission" date="2022-06" db="EMBL/GenBank/DDBJ databases">
        <title>Aeoliella straminimaris, a novel planctomycete from sediments.</title>
        <authorList>
            <person name="Vitorino I.R."/>
            <person name="Lage O.M."/>
        </authorList>
    </citation>
    <scope>NUCLEOTIDE SEQUENCE</scope>
    <source>
        <strain evidence="3">ICT_H6.2</strain>
    </source>
</reference>
<proteinExistence type="predicted"/>
<keyword evidence="2" id="KW-0472">Membrane</keyword>
<feature type="transmembrane region" description="Helical" evidence="2">
    <location>
        <begin position="596"/>
        <end position="617"/>
    </location>
</feature>
<feature type="transmembrane region" description="Helical" evidence="2">
    <location>
        <begin position="361"/>
        <end position="380"/>
    </location>
</feature>
<feature type="transmembrane region" description="Helical" evidence="2">
    <location>
        <begin position="1171"/>
        <end position="1195"/>
    </location>
</feature>
<feature type="transmembrane region" description="Helical" evidence="2">
    <location>
        <begin position="415"/>
        <end position="435"/>
    </location>
</feature>
<feature type="transmembrane region" description="Helical" evidence="2">
    <location>
        <begin position="873"/>
        <end position="891"/>
    </location>
</feature>
<feature type="transmembrane region" description="Helical" evidence="2">
    <location>
        <begin position="442"/>
        <end position="461"/>
    </location>
</feature>
<feature type="transmembrane region" description="Helical" evidence="2">
    <location>
        <begin position="330"/>
        <end position="349"/>
    </location>
</feature>
<feature type="transmembrane region" description="Helical" evidence="2">
    <location>
        <begin position="1816"/>
        <end position="1833"/>
    </location>
</feature>
<feature type="transmembrane region" description="Helical" evidence="2">
    <location>
        <begin position="1312"/>
        <end position="1330"/>
    </location>
</feature>